<evidence type="ECO:0000313" key="3">
    <source>
        <dbReference type="Proteomes" id="UP000002648"/>
    </source>
</evidence>
<feature type="transmembrane region" description="Helical" evidence="1">
    <location>
        <begin position="244"/>
        <end position="265"/>
    </location>
</feature>
<sequence length="277" mass="31832">MFLNTKSHIIEQIKHEKPSFFAIEQKETVGTPTEVTMSDIAKKLRLVHAQMQMKHSPRHLTLQSSVEESFKSYLDDISRAILAEYYIRRQKEKKLFEHLEQIKTLVQSLHSEKKSLEQAAVTRYMSRSKSFDSVVQHLAHMKCEESQECASLQKVQNFSEQNSITPIQTNIENTLQQGNRSSSPIEDMKSSSKEAEEFVENSVIEERRSAVQASGRCIENDQSSSLKAESLGISFFLCYPIKKFLLCFLIIAFMAAMTLCFYGFLKGVHFFNFMMLG</sequence>
<dbReference type="Proteomes" id="UP000002648">
    <property type="component" value="Unassembled WGS sequence"/>
</dbReference>
<keyword evidence="1" id="KW-0472">Membrane</keyword>
<gene>
    <name evidence="2" type="ORF">ME9_00935</name>
</gene>
<protein>
    <submittedName>
        <fullName evidence="2">Uncharacterized protein</fullName>
    </submittedName>
</protein>
<reference evidence="2 3" key="1">
    <citation type="submission" date="2012-03" db="EMBL/GenBank/DDBJ databases">
        <title>The Genome Sequence of Bartonella taylorii 8TBB.</title>
        <authorList>
            <consortium name="The Broad Institute Genome Sequencing Platform"/>
            <consortium name="The Broad Institute Genome Sequencing Center for Infectious Disease"/>
            <person name="Feldgarden M."/>
            <person name="Kirby J."/>
            <person name="Kosoy M."/>
            <person name="Birtles R."/>
            <person name="Probert W.S."/>
            <person name="Chiaraviglio L."/>
            <person name="Young S.K."/>
            <person name="Zeng Q."/>
            <person name="Gargeya S."/>
            <person name="Fitzgerald M."/>
            <person name="Haas B."/>
            <person name="Abouelleil A."/>
            <person name="Alvarado L."/>
            <person name="Arachchi H.M."/>
            <person name="Berlin A."/>
            <person name="Chapman S.B."/>
            <person name="Gearin G."/>
            <person name="Goldberg J."/>
            <person name="Griggs A."/>
            <person name="Gujja S."/>
            <person name="Hansen M."/>
            <person name="Heiman D."/>
            <person name="Howarth C."/>
            <person name="Larimer J."/>
            <person name="Lui A."/>
            <person name="MacDonald P.J.P."/>
            <person name="McCowen C."/>
            <person name="Montmayeur A."/>
            <person name="Murphy C."/>
            <person name="Neiman D."/>
            <person name="Pearson M."/>
            <person name="Priest M."/>
            <person name="Roberts A."/>
            <person name="Saif S."/>
            <person name="Shea T."/>
            <person name="Sisk P."/>
            <person name="Stolte C."/>
            <person name="Sykes S."/>
            <person name="Wortman J."/>
            <person name="Nusbaum C."/>
            <person name="Birren B."/>
        </authorList>
    </citation>
    <scope>NUCLEOTIDE SEQUENCE [LARGE SCALE GENOMIC DNA]</scope>
    <source>
        <strain evidence="2 3">8TBB</strain>
    </source>
</reference>
<accession>A0A9P2RZC1</accession>
<keyword evidence="3" id="KW-1185">Reference proteome</keyword>
<keyword evidence="1" id="KW-0812">Transmembrane</keyword>
<comment type="caution">
    <text evidence="2">The sequence shown here is derived from an EMBL/GenBank/DDBJ whole genome shotgun (WGS) entry which is preliminary data.</text>
</comment>
<dbReference type="AlphaFoldDB" id="A0A9P2RZC1"/>
<evidence type="ECO:0000313" key="2">
    <source>
        <dbReference type="EMBL" id="EJF94622.1"/>
    </source>
</evidence>
<proteinExistence type="predicted"/>
<evidence type="ECO:0000256" key="1">
    <source>
        <dbReference type="SAM" id="Phobius"/>
    </source>
</evidence>
<organism evidence="2 3">
    <name type="scientific">Bartonella taylorii 8TBB</name>
    <dbReference type="NCBI Taxonomy" id="1094560"/>
    <lineage>
        <taxon>Bacteria</taxon>
        <taxon>Pseudomonadati</taxon>
        <taxon>Pseudomonadota</taxon>
        <taxon>Alphaproteobacteria</taxon>
        <taxon>Hyphomicrobiales</taxon>
        <taxon>Bartonellaceae</taxon>
        <taxon>Bartonella</taxon>
    </lineage>
</organism>
<name>A0A9P2RZC1_BARTA</name>
<dbReference type="EMBL" id="AIMD01000033">
    <property type="protein sequence ID" value="EJF94622.1"/>
    <property type="molecule type" value="Genomic_DNA"/>
</dbReference>
<keyword evidence="1" id="KW-1133">Transmembrane helix</keyword>